<dbReference type="SUPFAM" id="SSF55136">
    <property type="entry name" value="Probable bacterial effector-binding domain"/>
    <property type="match status" value="1"/>
</dbReference>
<feature type="domain" description="AraC effector-binding" evidence="1">
    <location>
        <begin position="4"/>
        <end position="152"/>
    </location>
</feature>
<accession>A0ABU3A965</accession>
<dbReference type="SMART" id="SM00871">
    <property type="entry name" value="AraC_E_bind"/>
    <property type="match status" value="1"/>
</dbReference>
<gene>
    <name evidence="2" type="ORF">RM706_06765</name>
</gene>
<dbReference type="RefSeq" id="WP_311350269.1">
    <property type="nucleotide sequence ID" value="NZ_JAVRHR010000001.1"/>
</dbReference>
<dbReference type="InterPro" id="IPR011256">
    <property type="entry name" value="Reg_factor_effector_dom_sf"/>
</dbReference>
<dbReference type="InterPro" id="IPR010499">
    <property type="entry name" value="AraC_E-bd"/>
</dbReference>
<organism evidence="2 3">
    <name type="scientific">Croceitalea rosinachiae</name>
    <dbReference type="NCBI Taxonomy" id="3075596"/>
    <lineage>
        <taxon>Bacteria</taxon>
        <taxon>Pseudomonadati</taxon>
        <taxon>Bacteroidota</taxon>
        <taxon>Flavobacteriia</taxon>
        <taxon>Flavobacteriales</taxon>
        <taxon>Flavobacteriaceae</taxon>
        <taxon>Croceitalea</taxon>
    </lineage>
</organism>
<dbReference type="Proteomes" id="UP001255246">
    <property type="component" value="Unassembled WGS sequence"/>
</dbReference>
<name>A0ABU3A965_9FLAO</name>
<dbReference type="PANTHER" id="PTHR36444:SF2">
    <property type="entry name" value="TRANSCRIPTIONAL REGULATOR PROTEIN YOBU-RELATED"/>
    <property type="match status" value="1"/>
</dbReference>
<comment type="caution">
    <text evidence="2">The sequence shown here is derived from an EMBL/GenBank/DDBJ whole genome shotgun (WGS) entry which is preliminary data.</text>
</comment>
<protein>
    <submittedName>
        <fullName evidence="2">GyrI-like domain-containing protein</fullName>
    </submittedName>
</protein>
<evidence type="ECO:0000313" key="2">
    <source>
        <dbReference type="EMBL" id="MDT0606724.1"/>
    </source>
</evidence>
<keyword evidence="3" id="KW-1185">Reference proteome</keyword>
<evidence type="ECO:0000313" key="3">
    <source>
        <dbReference type="Proteomes" id="UP001255246"/>
    </source>
</evidence>
<proteinExistence type="predicted"/>
<dbReference type="InterPro" id="IPR029441">
    <property type="entry name" value="Cass2"/>
</dbReference>
<dbReference type="Gene3D" id="3.20.80.10">
    <property type="entry name" value="Regulatory factor, effector binding domain"/>
    <property type="match status" value="1"/>
</dbReference>
<evidence type="ECO:0000259" key="1">
    <source>
        <dbReference type="SMART" id="SM00871"/>
    </source>
</evidence>
<reference evidence="2 3" key="1">
    <citation type="submission" date="2023-09" db="EMBL/GenBank/DDBJ databases">
        <authorList>
            <person name="Rey-Velasco X."/>
        </authorList>
    </citation>
    <scope>NUCLEOTIDE SEQUENCE [LARGE SCALE GENOMIC DNA]</scope>
    <source>
        <strain evidence="2 3">F388</strain>
    </source>
</reference>
<dbReference type="PANTHER" id="PTHR36444">
    <property type="entry name" value="TRANSCRIPTIONAL REGULATOR PROTEIN YOBU-RELATED"/>
    <property type="match status" value="1"/>
</dbReference>
<dbReference type="Pfam" id="PF14526">
    <property type="entry name" value="Cass2"/>
    <property type="match status" value="1"/>
</dbReference>
<sequence length="152" mass="17229">MTNMKKQAMNIVGISTRTSNQNAKAEKDIPALWQKFMTDNIGSKIPNKVDETVYALYSDYEGDHTLPYTITIGYKVGSLDNIPEDLTVKIVPEANYAQFFAEGNLTKDAVINKWMEIWNMDLPRSYKTDLEIYDDRAIDPTNGIAEILISVK</sequence>
<dbReference type="InterPro" id="IPR053182">
    <property type="entry name" value="YobU-like_regulator"/>
</dbReference>
<dbReference type="EMBL" id="JAVRHR010000001">
    <property type="protein sequence ID" value="MDT0606724.1"/>
    <property type="molecule type" value="Genomic_DNA"/>
</dbReference>